<dbReference type="PANTHER" id="PTHR43434">
    <property type="entry name" value="PHOSPHOGLYCOLATE PHOSPHATASE"/>
    <property type="match status" value="1"/>
</dbReference>
<comment type="caution">
    <text evidence="1">The sequence shown here is derived from an EMBL/GenBank/DDBJ whole genome shotgun (WGS) entry which is preliminary data.</text>
</comment>
<organism evidence="1 2">
    <name type="scientific">Candidatus Acutalibacter pullicola</name>
    <dbReference type="NCBI Taxonomy" id="2838417"/>
    <lineage>
        <taxon>Bacteria</taxon>
        <taxon>Bacillati</taxon>
        <taxon>Bacillota</taxon>
        <taxon>Clostridia</taxon>
        <taxon>Eubacteriales</taxon>
        <taxon>Acutalibacteraceae</taxon>
        <taxon>Acutalibacter</taxon>
    </lineage>
</organism>
<dbReference type="GO" id="GO:0006281">
    <property type="term" value="P:DNA repair"/>
    <property type="evidence" value="ECO:0007669"/>
    <property type="project" value="TreeGrafter"/>
</dbReference>
<dbReference type="Proteomes" id="UP000826793">
    <property type="component" value="Unassembled WGS sequence"/>
</dbReference>
<dbReference type="InterPro" id="IPR050155">
    <property type="entry name" value="HAD-like_hydrolase_sf"/>
</dbReference>
<dbReference type="Pfam" id="PF00702">
    <property type="entry name" value="Hydrolase"/>
    <property type="match status" value="1"/>
</dbReference>
<dbReference type="GO" id="GO:0008967">
    <property type="term" value="F:phosphoglycolate phosphatase activity"/>
    <property type="evidence" value="ECO:0007669"/>
    <property type="project" value="TreeGrafter"/>
</dbReference>
<dbReference type="SFLD" id="SFLDS00003">
    <property type="entry name" value="Haloacid_Dehalogenase"/>
    <property type="match status" value="1"/>
</dbReference>
<reference evidence="1" key="1">
    <citation type="journal article" date="2021" name="PeerJ">
        <title>Extensive microbial diversity within the chicken gut microbiome revealed by metagenomics and culture.</title>
        <authorList>
            <person name="Gilroy R."/>
            <person name="Ravi A."/>
            <person name="Getino M."/>
            <person name="Pursley I."/>
            <person name="Horton D.L."/>
            <person name="Alikhan N.F."/>
            <person name="Baker D."/>
            <person name="Gharbi K."/>
            <person name="Hall N."/>
            <person name="Watson M."/>
            <person name="Adriaenssens E.M."/>
            <person name="Foster-Nyarko E."/>
            <person name="Jarju S."/>
            <person name="Secka A."/>
            <person name="Antonio M."/>
            <person name="Oren A."/>
            <person name="Chaudhuri R.R."/>
            <person name="La Ragione R."/>
            <person name="Hildebrand F."/>
            <person name="Pallen M.J."/>
        </authorList>
    </citation>
    <scope>NUCLEOTIDE SEQUENCE</scope>
    <source>
        <strain evidence="1">CHK185-1770</strain>
    </source>
</reference>
<keyword evidence="1" id="KW-0378">Hydrolase</keyword>
<proteinExistence type="predicted"/>
<evidence type="ECO:0000313" key="2">
    <source>
        <dbReference type="Proteomes" id="UP000826793"/>
    </source>
</evidence>
<sequence>MEKIVVFDLGGTLMEYAGMPLSWLAYYPQGFAAVNQALSLGLTQEEIDRSVQVLKRYNPRYFPREEEIPPEKIFGDAICHWREKPPVEQVIPLFFQGMELTPRLYEDTVPALSALKQAGYGLACLTNLPSGMPDALFREGIQDLTEKLDYYLSSELCGFRKPHPAGLGQIARAFGVPVETLLFVGDEELDGKAARNAGCRFVRIVRDGAASRQGEGVIASLEELVDQAPLLTSSD</sequence>
<evidence type="ECO:0000313" key="1">
    <source>
        <dbReference type="EMBL" id="HJB97326.1"/>
    </source>
</evidence>
<dbReference type="EMBL" id="DWXG01000016">
    <property type="protein sequence ID" value="HJB97326.1"/>
    <property type="molecule type" value="Genomic_DNA"/>
</dbReference>
<dbReference type="InterPro" id="IPR023214">
    <property type="entry name" value="HAD_sf"/>
</dbReference>
<dbReference type="GO" id="GO:0005829">
    <property type="term" value="C:cytosol"/>
    <property type="evidence" value="ECO:0007669"/>
    <property type="project" value="TreeGrafter"/>
</dbReference>
<protein>
    <submittedName>
        <fullName evidence="1">HAD family hydrolase</fullName>
    </submittedName>
</protein>
<dbReference type="SUPFAM" id="SSF56784">
    <property type="entry name" value="HAD-like"/>
    <property type="match status" value="1"/>
</dbReference>
<dbReference type="InterPro" id="IPR036412">
    <property type="entry name" value="HAD-like_sf"/>
</dbReference>
<reference evidence="1" key="2">
    <citation type="submission" date="2021-04" db="EMBL/GenBank/DDBJ databases">
        <authorList>
            <person name="Gilroy R."/>
        </authorList>
    </citation>
    <scope>NUCLEOTIDE SEQUENCE</scope>
    <source>
        <strain evidence="1">CHK185-1770</strain>
    </source>
</reference>
<dbReference type="AlphaFoldDB" id="A0A9D2MUH6"/>
<gene>
    <name evidence="1" type="ORF">H9710_01970</name>
</gene>
<dbReference type="SFLD" id="SFLDG01129">
    <property type="entry name" value="C1.5:_HAD__Beta-PGM__Phosphata"/>
    <property type="match status" value="1"/>
</dbReference>
<accession>A0A9D2MUH6</accession>
<dbReference type="Gene3D" id="3.40.50.1000">
    <property type="entry name" value="HAD superfamily/HAD-like"/>
    <property type="match status" value="1"/>
</dbReference>
<dbReference type="PANTHER" id="PTHR43434:SF1">
    <property type="entry name" value="PHOSPHOGLYCOLATE PHOSPHATASE"/>
    <property type="match status" value="1"/>
</dbReference>
<name>A0A9D2MUH6_9FIRM</name>